<organism evidence="2 3">
    <name type="scientific">Xylaria grammica</name>
    <dbReference type="NCBI Taxonomy" id="363999"/>
    <lineage>
        <taxon>Eukaryota</taxon>
        <taxon>Fungi</taxon>
        <taxon>Dikarya</taxon>
        <taxon>Ascomycota</taxon>
        <taxon>Pezizomycotina</taxon>
        <taxon>Sordariomycetes</taxon>
        <taxon>Xylariomycetidae</taxon>
        <taxon>Xylariales</taxon>
        <taxon>Xylariaceae</taxon>
        <taxon>Xylaria</taxon>
    </lineage>
</organism>
<dbReference type="PANTHER" id="PTHR43346">
    <property type="entry name" value="LIGAND BINDING DOMAIN PROTEIN, PUTATIVE (AFU_ORTHOLOGUE AFUA_6G14370)-RELATED"/>
    <property type="match status" value="1"/>
</dbReference>
<dbReference type="SUPFAM" id="SSF51182">
    <property type="entry name" value="RmlC-like cupins"/>
    <property type="match status" value="1"/>
</dbReference>
<dbReference type="Gene3D" id="2.60.120.10">
    <property type="entry name" value="Jelly Rolls"/>
    <property type="match status" value="2"/>
</dbReference>
<dbReference type="AlphaFoldDB" id="A0A439DC74"/>
<dbReference type="PANTHER" id="PTHR43346:SF1">
    <property type="entry name" value="QUERCETIN 2,3-DIOXYGENASE-RELATED"/>
    <property type="match status" value="1"/>
</dbReference>
<dbReference type="InterPro" id="IPR011051">
    <property type="entry name" value="RmlC_Cupin_sf"/>
</dbReference>
<name>A0A439DC74_9PEZI</name>
<keyword evidence="1" id="KW-0732">Signal</keyword>
<dbReference type="Proteomes" id="UP000286045">
    <property type="component" value="Unassembled WGS sequence"/>
</dbReference>
<dbReference type="InterPro" id="IPR052538">
    <property type="entry name" value="Flavonoid_dioxygenase-like"/>
</dbReference>
<evidence type="ECO:0000313" key="2">
    <source>
        <dbReference type="EMBL" id="RWA12017.1"/>
    </source>
</evidence>
<dbReference type="CDD" id="cd02215">
    <property type="entry name" value="cupin_QDO_N_C"/>
    <property type="match status" value="1"/>
</dbReference>
<protein>
    <recommendedName>
        <fullName evidence="4">Quercetin 2,3-dioxygenase</fullName>
    </recommendedName>
</protein>
<reference evidence="2 3" key="1">
    <citation type="submission" date="2018-12" db="EMBL/GenBank/DDBJ databases">
        <title>Draft genome sequence of Xylaria grammica IHI A82.</title>
        <authorList>
            <person name="Buettner E."/>
            <person name="Kellner H."/>
        </authorList>
    </citation>
    <scope>NUCLEOTIDE SEQUENCE [LARGE SCALE GENOMIC DNA]</scope>
    <source>
        <strain evidence="2 3">IHI A82</strain>
    </source>
</reference>
<sequence length="377" mass="41579">MMLKTASFYAVITVAISTASADQGAVRDRKLPVESLYVDQAPNHLRPYILEHYVDTRAVNVSSQIYRFAVTGLSSDNAFTLISTNAPRSDALGVLPHIHQRHYESFFNYKGRLQLWARKDNGEHESRILTPGDYGSVVRNTTHTFQILDPDTELTGIIVPGGFEELFYNLGDNFTSGTHTPYVPAPDLGLAGPDSDTIPQLESFDVYAQLEFEPRRDLVNDTAPAGSVWHSGFNVLGKPGEPYFIANGYGPKTLNSESGYQVIQPLATREQAQDLDFTISTISINKKRSNATVPEYSLTGASAFQILEGLLSIEIGQYETAVLSGGDVAFIPSGVSFKYWSNIAFTKVLYVGKGQDSLDKQLIMKGEPWDFVTFPIN</sequence>
<proteinExistence type="predicted"/>
<evidence type="ECO:0008006" key="4">
    <source>
        <dbReference type="Google" id="ProtNLM"/>
    </source>
</evidence>
<dbReference type="CDD" id="cd20281">
    <property type="entry name" value="cupin_QDO_C"/>
    <property type="match status" value="1"/>
</dbReference>
<evidence type="ECO:0000256" key="1">
    <source>
        <dbReference type="SAM" id="SignalP"/>
    </source>
</evidence>
<keyword evidence="3" id="KW-1185">Reference proteome</keyword>
<dbReference type="EMBL" id="RYZI01000063">
    <property type="protein sequence ID" value="RWA12017.1"/>
    <property type="molecule type" value="Genomic_DNA"/>
</dbReference>
<dbReference type="STRING" id="363999.A0A439DC74"/>
<dbReference type="InterPro" id="IPR014710">
    <property type="entry name" value="RmlC-like_jellyroll"/>
</dbReference>
<feature type="chain" id="PRO_5019271095" description="Quercetin 2,3-dioxygenase" evidence="1">
    <location>
        <begin position="22"/>
        <end position="377"/>
    </location>
</feature>
<evidence type="ECO:0000313" key="3">
    <source>
        <dbReference type="Proteomes" id="UP000286045"/>
    </source>
</evidence>
<feature type="signal peptide" evidence="1">
    <location>
        <begin position="1"/>
        <end position="21"/>
    </location>
</feature>
<comment type="caution">
    <text evidence="2">The sequence shown here is derived from an EMBL/GenBank/DDBJ whole genome shotgun (WGS) entry which is preliminary data.</text>
</comment>
<accession>A0A439DC74</accession>
<gene>
    <name evidence="2" type="ORF">EKO27_g3119</name>
</gene>